<organism evidence="5">
    <name type="scientific">uncultured prokaryote</name>
    <dbReference type="NCBI Taxonomy" id="198431"/>
    <lineage>
        <taxon>unclassified sequences</taxon>
        <taxon>environmental samples</taxon>
    </lineage>
</organism>
<dbReference type="PROSITE" id="PS50995">
    <property type="entry name" value="HTH_MARR_2"/>
    <property type="match status" value="1"/>
</dbReference>
<evidence type="ECO:0000313" key="5">
    <source>
        <dbReference type="EMBL" id="CRY96382.1"/>
    </source>
</evidence>
<protein>
    <recommendedName>
        <fullName evidence="4">HTH marR-type domain-containing protein</fullName>
    </recommendedName>
</protein>
<feature type="domain" description="HTH marR-type" evidence="4">
    <location>
        <begin position="4"/>
        <end position="140"/>
    </location>
</feature>
<dbReference type="CDD" id="cd00090">
    <property type="entry name" value="HTH_ARSR"/>
    <property type="match status" value="1"/>
</dbReference>
<proteinExistence type="predicted"/>
<dbReference type="InterPro" id="IPR036388">
    <property type="entry name" value="WH-like_DNA-bd_sf"/>
</dbReference>
<dbReference type="SMART" id="SM00347">
    <property type="entry name" value="HTH_MARR"/>
    <property type="match status" value="1"/>
</dbReference>
<dbReference type="InterPro" id="IPR000835">
    <property type="entry name" value="HTH_MarR-typ"/>
</dbReference>
<reference evidence="5" key="2">
    <citation type="submission" date="2015-07" db="EMBL/GenBank/DDBJ databases">
        <title>Plasmids, circular viruses and viroids from rat gut.</title>
        <authorList>
            <person name="Jorgensen T.J."/>
            <person name="Hansen M.A."/>
            <person name="Xu Z."/>
            <person name="Tabak M.A."/>
            <person name="Sorensen S.J."/>
            <person name="Hansen L.H."/>
        </authorList>
    </citation>
    <scope>NUCLEOTIDE SEQUENCE</scope>
    <source>
        <strain evidence="5">RGFK1073</strain>
    </source>
</reference>
<sequence length="157" mass="18234">MSKDKYIVYFISRTKQKMTQFIQSQLRKQQLDELIPSHGNILTVLYENGDKMPLSEIAKRIGRDKSTVTPLVNKLVGLGYVERVAGQQDKRVTFVQLTRQGHELKPRFEQISAQVYETAYRGFSPEEKEQFLSLLKRINQNFSQSDSEADEFSCHDQ</sequence>
<keyword evidence="3" id="KW-0804">Transcription</keyword>
<dbReference type="InterPro" id="IPR036390">
    <property type="entry name" value="WH_DNA-bd_sf"/>
</dbReference>
<dbReference type="InterPro" id="IPR011991">
    <property type="entry name" value="ArsR-like_HTH"/>
</dbReference>
<evidence type="ECO:0000256" key="1">
    <source>
        <dbReference type="ARBA" id="ARBA00023015"/>
    </source>
</evidence>
<keyword evidence="2" id="KW-0238">DNA-binding</keyword>
<accession>A0A0H5QKS9</accession>
<name>A0A0H5QKS9_9ZZZZ</name>
<dbReference type="AlphaFoldDB" id="A0A0H5QKS9"/>
<dbReference type="Pfam" id="PF01047">
    <property type="entry name" value="MarR"/>
    <property type="match status" value="1"/>
</dbReference>
<dbReference type="EMBL" id="LN853654">
    <property type="protein sequence ID" value="CRY96382.1"/>
    <property type="molecule type" value="Genomic_DNA"/>
</dbReference>
<dbReference type="PANTHER" id="PTHR42756:SF1">
    <property type="entry name" value="TRANSCRIPTIONAL REPRESSOR OF EMRAB OPERON"/>
    <property type="match status" value="1"/>
</dbReference>
<dbReference type="PANTHER" id="PTHR42756">
    <property type="entry name" value="TRANSCRIPTIONAL REGULATOR, MARR"/>
    <property type="match status" value="1"/>
</dbReference>
<evidence type="ECO:0000256" key="3">
    <source>
        <dbReference type="ARBA" id="ARBA00023163"/>
    </source>
</evidence>
<evidence type="ECO:0000256" key="2">
    <source>
        <dbReference type="ARBA" id="ARBA00023125"/>
    </source>
</evidence>
<dbReference type="GO" id="GO:0003677">
    <property type="term" value="F:DNA binding"/>
    <property type="evidence" value="ECO:0007669"/>
    <property type="project" value="UniProtKB-KW"/>
</dbReference>
<dbReference type="PRINTS" id="PR00598">
    <property type="entry name" value="HTHMARR"/>
</dbReference>
<dbReference type="SUPFAM" id="SSF46785">
    <property type="entry name" value="Winged helix' DNA-binding domain"/>
    <property type="match status" value="1"/>
</dbReference>
<reference evidence="5" key="1">
    <citation type="submission" date="2015-06" db="EMBL/GenBank/DDBJ databases">
        <authorList>
            <person name="Joergensen T."/>
        </authorList>
    </citation>
    <scope>NUCLEOTIDE SEQUENCE</scope>
    <source>
        <strain evidence="5">RGFK1073</strain>
    </source>
</reference>
<evidence type="ECO:0000259" key="4">
    <source>
        <dbReference type="PROSITE" id="PS50995"/>
    </source>
</evidence>
<keyword evidence="1" id="KW-0805">Transcription regulation</keyword>
<dbReference type="Gene3D" id="1.10.10.10">
    <property type="entry name" value="Winged helix-like DNA-binding domain superfamily/Winged helix DNA-binding domain"/>
    <property type="match status" value="1"/>
</dbReference>
<dbReference type="GO" id="GO:0003700">
    <property type="term" value="F:DNA-binding transcription factor activity"/>
    <property type="evidence" value="ECO:0007669"/>
    <property type="project" value="InterPro"/>
</dbReference>